<dbReference type="InterPro" id="IPR013983">
    <property type="entry name" value="Ald_Fedxn_OxRdtase_N"/>
</dbReference>
<dbReference type="AlphaFoldDB" id="A0A955J209"/>
<protein>
    <recommendedName>
        <fullName evidence="1">Aldehyde ferredoxin oxidoreductase N-terminal domain-containing protein</fullName>
    </recommendedName>
</protein>
<dbReference type="GO" id="GO:0016625">
    <property type="term" value="F:oxidoreductase activity, acting on the aldehyde or oxo group of donors, iron-sulfur protein as acceptor"/>
    <property type="evidence" value="ECO:0007669"/>
    <property type="project" value="InterPro"/>
</dbReference>
<dbReference type="PANTHER" id="PTHR30038:SF0">
    <property type="entry name" value="TUNGSTEN-CONTAINING ALDEHYDE FERREDOXIN OXIDOREDUCTASE"/>
    <property type="match status" value="1"/>
</dbReference>
<comment type="caution">
    <text evidence="2">The sequence shown here is derived from an EMBL/GenBank/DDBJ whole genome shotgun (WGS) entry which is preliminary data.</text>
</comment>
<dbReference type="InterPro" id="IPR051919">
    <property type="entry name" value="W-dependent_AOR"/>
</dbReference>
<dbReference type="Proteomes" id="UP000740557">
    <property type="component" value="Unassembled WGS sequence"/>
</dbReference>
<accession>A0A955J209</accession>
<dbReference type="GO" id="GO:0051536">
    <property type="term" value="F:iron-sulfur cluster binding"/>
    <property type="evidence" value="ECO:0007669"/>
    <property type="project" value="InterPro"/>
</dbReference>
<evidence type="ECO:0000313" key="2">
    <source>
        <dbReference type="EMBL" id="MCA9308371.1"/>
    </source>
</evidence>
<feature type="domain" description="Aldehyde ferredoxin oxidoreductase N-terminal" evidence="1">
    <location>
        <begin position="16"/>
        <end position="184"/>
    </location>
</feature>
<dbReference type="PANTHER" id="PTHR30038">
    <property type="entry name" value="ALDEHYDE FERREDOXIN OXIDOREDUCTASE"/>
    <property type="match status" value="1"/>
</dbReference>
<proteinExistence type="predicted"/>
<dbReference type="SUPFAM" id="SSF56228">
    <property type="entry name" value="Aldehyde ferredoxin oxidoreductase, N-terminal domain"/>
    <property type="match status" value="1"/>
</dbReference>
<reference evidence="2" key="2">
    <citation type="journal article" date="2021" name="Microbiome">
        <title>Successional dynamics and alternative stable states in a saline activated sludge microbial community over 9 years.</title>
        <authorList>
            <person name="Wang Y."/>
            <person name="Ye J."/>
            <person name="Ju F."/>
            <person name="Liu L."/>
            <person name="Boyd J.A."/>
            <person name="Deng Y."/>
            <person name="Parks D.H."/>
            <person name="Jiang X."/>
            <person name="Yin X."/>
            <person name="Woodcroft B.J."/>
            <person name="Tyson G.W."/>
            <person name="Hugenholtz P."/>
            <person name="Polz M.F."/>
            <person name="Zhang T."/>
        </authorList>
    </citation>
    <scope>NUCLEOTIDE SEQUENCE</scope>
    <source>
        <strain evidence="2">HKST-UBA79</strain>
    </source>
</reference>
<dbReference type="Pfam" id="PF02730">
    <property type="entry name" value="AFOR_N"/>
    <property type="match status" value="1"/>
</dbReference>
<reference evidence="2" key="1">
    <citation type="submission" date="2020-04" db="EMBL/GenBank/DDBJ databases">
        <authorList>
            <person name="Zhang T."/>
        </authorList>
    </citation>
    <scope>NUCLEOTIDE SEQUENCE</scope>
    <source>
        <strain evidence="2">HKST-UBA79</strain>
    </source>
</reference>
<dbReference type="InterPro" id="IPR036503">
    <property type="entry name" value="Ald_Fedxn_OxRdtase_N_sf"/>
</dbReference>
<dbReference type="EMBL" id="JAGQNX010000073">
    <property type="protein sequence ID" value="MCA9308371.1"/>
    <property type="molecule type" value="Genomic_DNA"/>
</dbReference>
<dbReference type="Gene3D" id="3.60.9.10">
    <property type="entry name" value="Aldehyde ferredoxin oxidoreductase, N-terminal domain"/>
    <property type="match status" value="1"/>
</dbReference>
<gene>
    <name evidence="2" type="ORF">KC980_02575</name>
</gene>
<evidence type="ECO:0000313" key="3">
    <source>
        <dbReference type="Proteomes" id="UP000740557"/>
    </source>
</evidence>
<dbReference type="SMART" id="SM00790">
    <property type="entry name" value="AFOR_N"/>
    <property type="match status" value="1"/>
</dbReference>
<name>A0A955J209_UNCKA</name>
<organism evidence="2 3">
    <name type="scientific">candidate division WWE3 bacterium</name>
    <dbReference type="NCBI Taxonomy" id="2053526"/>
    <lineage>
        <taxon>Bacteria</taxon>
        <taxon>Katanobacteria</taxon>
    </lineage>
</organism>
<evidence type="ECO:0000259" key="1">
    <source>
        <dbReference type="SMART" id="SM00790"/>
    </source>
</evidence>
<sequence length="294" mass="32584">MSNKPHIESISDTSLNVLVIDLARRSFERKTFSELHPYVGGIGTGAKLFSIYKTYDPLIFSIGPLNGFFPYASKTSIVLQHNNILEDLYLGGALSFKLQFLGVNSVVFLGQSVHPLAIEITQEDVKFYPASIDLNSLGLPGKSSYLNLGRQGVTLDNYFTAPEGYLEKKFSEKNLRSLVFTGNKVYTITRPEKYYELYKTLLDKAPEVTVTPSLNPSCSGCPLGCADSRVGEIGGALLTHTLVACNFARNIYSDIGTVFSCLDVLGYRYTHEELENVSYKISTLIRELNTSLQK</sequence>